<dbReference type="OrthoDB" id="10267115at2759"/>
<protein>
    <submittedName>
        <fullName evidence="1 2">Uncharacterized protein</fullName>
    </submittedName>
</protein>
<reference evidence="3" key="2">
    <citation type="submission" date="2010-05" db="EMBL/GenBank/DDBJ databases">
        <title>The genome sequence of Magnaporthe poae strain ATCC 64411.</title>
        <authorList>
            <person name="Ma L.-J."/>
            <person name="Dead R."/>
            <person name="Young S."/>
            <person name="Zeng Q."/>
            <person name="Koehrsen M."/>
            <person name="Alvarado L."/>
            <person name="Berlin A."/>
            <person name="Chapman S.B."/>
            <person name="Chen Z."/>
            <person name="Freedman E."/>
            <person name="Gellesch M."/>
            <person name="Goldberg J."/>
            <person name="Griggs A."/>
            <person name="Gujja S."/>
            <person name="Heilman E.R."/>
            <person name="Heiman D."/>
            <person name="Hepburn T."/>
            <person name="Howarth C."/>
            <person name="Jen D."/>
            <person name="Larson L."/>
            <person name="Mehta T."/>
            <person name="Neiman D."/>
            <person name="Pearson M."/>
            <person name="Roberts A."/>
            <person name="Saif S."/>
            <person name="Shea T."/>
            <person name="Shenoy N."/>
            <person name="Sisk P."/>
            <person name="Stolte C."/>
            <person name="Sykes S."/>
            <person name="Walk T."/>
            <person name="White J."/>
            <person name="Yandava C."/>
            <person name="Haas B."/>
            <person name="Nusbaum C."/>
            <person name="Birren B."/>
        </authorList>
    </citation>
    <scope>NUCLEOTIDE SEQUENCE [LARGE SCALE GENOMIC DNA]</scope>
    <source>
        <strain evidence="3">ATCC 64411 / 73-15</strain>
    </source>
</reference>
<dbReference type="EMBL" id="ADBL01001256">
    <property type="status" value="NOT_ANNOTATED_CDS"/>
    <property type="molecule type" value="Genomic_DNA"/>
</dbReference>
<gene>
    <name evidence="1" type="ORF">MAPG_05310</name>
</gene>
<sequence>MAGELTPPHVGLGVLAPVCGTHHPLLPKPRPAALPGLPGLIVCVNTLRLEVLHHDTTASNYSIHCAFPGDAVSLGFMKEHATNVAPDQNDPGPAPAHREACGQVPRRRRRWVGMVVKSVGQRVVRAARPVRQHIVRLAQAQDGLGRGRHAAPAADELDLHALFPVEARGACAEGRPGASDVDE</sequence>
<dbReference type="Proteomes" id="UP000011715">
    <property type="component" value="Unassembled WGS sequence"/>
</dbReference>
<dbReference type="AlphaFoldDB" id="A0A0C4DZ22"/>
<proteinExistence type="predicted"/>
<evidence type="ECO:0000313" key="3">
    <source>
        <dbReference type="Proteomes" id="UP000011715"/>
    </source>
</evidence>
<name>A0A0C4DZ22_MAGP6</name>
<keyword evidence="3" id="KW-1185">Reference proteome</keyword>
<reference evidence="2" key="5">
    <citation type="submission" date="2015-06" db="UniProtKB">
        <authorList>
            <consortium name="EnsemblFungi"/>
        </authorList>
    </citation>
    <scope>IDENTIFICATION</scope>
    <source>
        <strain evidence="2">ATCC 64411</strain>
    </source>
</reference>
<dbReference type="EMBL" id="GL876969">
    <property type="protein sequence ID" value="KLU86295.1"/>
    <property type="molecule type" value="Genomic_DNA"/>
</dbReference>
<organism evidence="2 3">
    <name type="scientific">Magnaporthiopsis poae (strain ATCC 64411 / 73-15)</name>
    <name type="common">Kentucky bluegrass fungus</name>
    <name type="synonym">Magnaporthe poae</name>
    <dbReference type="NCBI Taxonomy" id="644358"/>
    <lineage>
        <taxon>Eukaryota</taxon>
        <taxon>Fungi</taxon>
        <taxon>Dikarya</taxon>
        <taxon>Ascomycota</taxon>
        <taxon>Pezizomycotina</taxon>
        <taxon>Sordariomycetes</taxon>
        <taxon>Sordariomycetidae</taxon>
        <taxon>Magnaporthales</taxon>
        <taxon>Magnaporthaceae</taxon>
        <taxon>Magnaporthiopsis</taxon>
    </lineage>
</organism>
<reference evidence="1" key="3">
    <citation type="submission" date="2011-03" db="EMBL/GenBank/DDBJ databases">
        <title>Annotation of Magnaporthe poae ATCC 64411.</title>
        <authorList>
            <person name="Ma L.-J."/>
            <person name="Dead R."/>
            <person name="Young S.K."/>
            <person name="Zeng Q."/>
            <person name="Gargeya S."/>
            <person name="Fitzgerald M."/>
            <person name="Haas B."/>
            <person name="Abouelleil A."/>
            <person name="Alvarado L."/>
            <person name="Arachchi H.M."/>
            <person name="Berlin A."/>
            <person name="Brown A."/>
            <person name="Chapman S.B."/>
            <person name="Chen Z."/>
            <person name="Dunbar C."/>
            <person name="Freedman E."/>
            <person name="Gearin G."/>
            <person name="Gellesch M."/>
            <person name="Goldberg J."/>
            <person name="Griggs A."/>
            <person name="Gujja S."/>
            <person name="Heiman D."/>
            <person name="Howarth C."/>
            <person name="Larson L."/>
            <person name="Lui A."/>
            <person name="MacDonald P.J.P."/>
            <person name="Mehta T."/>
            <person name="Montmayeur A."/>
            <person name="Murphy C."/>
            <person name="Neiman D."/>
            <person name="Pearson M."/>
            <person name="Priest M."/>
            <person name="Roberts A."/>
            <person name="Saif S."/>
            <person name="Shea T."/>
            <person name="Shenoy N."/>
            <person name="Sisk P."/>
            <person name="Stolte C."/>
            <person name="Sykes S."/>
            <person name="Yandava C."/>
            <person name="Wortman J."/>
            <person name="Nusbaum C."/>
            <person name="Birren B."/>
        </authorList>
    </citation>
    <scope>NUCLEOTIDE SEQUENCE</scope>
    <source>
        <strain evidence="1">ATCC 64411</strain>
    </source>
</reference>
<dbReference type="EnsemblFungi" id="MAPG_05310T0">
    <property type="protein sequence ID" value="MAPG_05310T0"/>
    <property type="gene ID" value="MAPG_05310"/>
</dbReference>
<reference evidence="2" key="4">
    <citation type="journal article" date="2015" name="G3 (Bethesda)">
        <title>Genome sequences of three phytopathogenic species of the Magnaporthaceae family of fungi.</title>
        <authorList>
            <person name="Okagaki L.H."/>
            <person name="Nunes C.C."/>
            <person name="Sailsbery J."/>
            <person name="Clay B."/>
            <person name="Brown D."/>
            <person name="John T."/>
            <person name="Oh Y."/>
            <person name="Young N."/>
            <person name="Fitzgerald M."/>
            <person name="Haas B.J."/>
            <person name="Zeng Q."/>
            <person name="Young S."/>
            <person name="Adiconis X."/>
            <person name="Fan L."/>
            <person name="Levin J.Z."/>
            <person name="Mitchell T.K."/>
            <person name="Okubara P.A."/>
            <person name="Farman M.L."/>
            <person name="Kohn L.M."/>
            <person name="Birren B."/>
            <person name="Ma L.-J."/>
            <person name="Dean R.A."/>
        </authorList>
    </citation>
    <scope>NUCLEOTIDE SEQUENCE</scope>
    <source>
        <strain evidence="2">ATCC 64411 / 73-15</strain>
    </source>
</reference>
<dbReference type="VEuPathDB" id="FungiDB:MAPG_05310"/>
<accession>A0A0C4DZ22</accession>
<reference evidence="1" key="1">
    <citation type="submission" date="2010-05" db="EMBL/GenBank/DDBJ databases">
        <title>The Genome Sequence of Magnaporthe poae strain ATCC 64411.</title>
        <authorList>
            <consortium name="The Broad Institute Genome Sequencing Platform"/>
            <consortium name="Broad Institute Genome Sequencing Center for Infectious Disease"/>
            <person name="Ma L.-J."/>
            <person name="Dead R."/>
            <person name="Young S."/>
            <person name="Zeng Q."/>
            <person name="Koehrsen M."/>
            <person name="Alvarado L."/>
            <person name="Berlin A."/>
            <person name="Chapman S.B."/>
            <person name="Chen Z."/>
            <person name="Freedman E."/>
            <person name="Gellesch M."/>
            <person name="Goldberg J."/>
            <person name="Griggs A."/>
            <person name="Gujja S."/>
            <person name="Heilman E.R."/>
            <person name="Heiman D."/>
            <person name="Hepburn T."/>
            <person name="Howarth C."/>
            <person name="Jen D."/>
            <person name="Larson L."/>
            <person name="Mehta T."/>
            <person name="Neiman D."/>
            <person name="Pearson M."/>
            <person name="Roberts A."/>
            <person name="Saif S."/>
            <person name="Shea T."/>
            <person name="Shenoy N."/>
            <person name="Sisk P."/>
            <person name="Stolte C."/>
            <person name="Sykes S."/>
            <person name="Walk T."/>
            <person name="White J."/>
            <person name="Yandava C."/>
            <person name="Haas B."/>
            <person name="Nusbaum C."/>
            <person name="Birren B."/>
        </authorList>
    </citation>
    <scope>NUCLEOTIDE SEQUENCE</scope>
    <source>
        <strain evidence="1">ATCC 64411</strain>
    </source>
</reference>
<evidence type="ECO:0000313" key="1">
    <source>
        <dbReference type="EMBL" id="KLU86295.1"/>
    </source>
</evidence>
<evidence type="ECO:0000313" key="2">
    <source>
        <dbReference type="EnsemblFungi" id="MAPG_05310T0"/>
    </source>
</evidence>